<evidence type="ECO:0000256" key="3">
    <source>
        <dbReference type="ARBA" id="ARBA00022729"/>
    </source>
</evidence>
<dbReference type="OrthoDB" id="9814548at2"/>
<dbReference type="Proteomes" id="UP000272117">
    <property type="component" value="Unassembled WGS sequence"/>
</dbReference>
<dbReference type="InterPro" id="IPR036944">
    <property type="entry name" value="PPIase_FKBP_N_sf"/>
</dbReference>
<evidence type="ECO:0000256" key="7">
    <source>
        <dbReference type="RuleBase" id="RU003915"/>
    </source>
</evidence>
<accession>A0A3M9M9Z9</accession>
<dbReference type="GO" id="GO:0006457">
    <property type="term" value="P:protein folding"/>
    <property type="evidence" value="ECO:0007669"/>
    <property type="project" value="InterPro"/>
</dbReference>
<comment type="catalytic activity">
    <reaction evidence="1 6 7">
        <text>[protein]-peptidylproline (omega=180) = [protein]-peptidylproline (omega=0)</text>
        <dbReference type="Rhea" id="RHEA:16237"/>
        <dbReference type="Rhea" id="RHEA-COMP:10747"/>
        <dbReference type="Rhea" id="RHEA-COMP:10748"/>
        <dbReference type="ChEBI" id="CHEBI:83833"/>
        <dbReference type="ChEBI" id="CHEBI:83834"/>
        <dbReference type="EC" id="5.2.1.8"/>
    </reaction>
</comment>
<dbReference type="Pfam" id="PF00254">
    <property type="entry name" value="FKBP_C"/>
    <property type="match status" value="1"/>
</dbReference>
<dbReference type="PANTHER" id="PTHR43811:SF19">
    <property type="entry name" value="39 KDA FK506-BINDING NUCLEAR PROTEIN"/>
    <property type="match status" value="1"/>
</dbReference>
<evidence type="ECO:0000256" key="1">
    <source>
        <dbReference type="ARBA" id="ARBA00000971"/>
    </source>
</evidence>
<dbReference type="GO" id="GO:0016020">
    <property type="term" value="C:membrane"/>
    <property type="evidence" value="ECO:0007669"/>
    <property type="project" value="InterPro"/>
</dbReference>
<dbReference type="EMBL" id="RJJD01000021">
    <property type="protein sequence ID" value="RNI22390.1"/>
    <property type="molecule type" value="Genomic_DNA"/>
</dbReference>
<evidence type="ECO:0000256" key="2">
    <source>
        <dbReference type="ARBA" id="ARBA00006577"/>
    </source>
</evidence>
<feature type="domain" description="PPIase FKBP-type" evidence="8">
    <location>
        <begin position="120"/>
        <end position="206"/>
    </location>
</feature>
<dbReference type="Gene3D" id="1.10.287.460">
    <property type="entry name" value="Peptidyl-prolyl cis-trans isomerase, FKBP-type, N-terminal domain"/>
    <property type="match status" value="1"/>
</dbReference>
<dbReference type="PRINTS" id="PR01730">
    <property type="entry name" value="INFPOTNTIATR"/>
</dbReference>
<dbReference type="SUPFAM" id="SSF54534">
    <property type="entry name" value="FKBP-like"/>
    <property type="match status" value="1"/>
</dbReference>
<evidence type="ECO:0000256" key="6">
    <source>
        <dbReference type="PROSITE-ProRule" id="PRU00277"/>
    </source>
</evidence>
<keyword evidence="5 6" id="KW-0413">Isomerase</keyword>
<comment type="caution">
    <text evidence="9">The sequence shown here is derived from an EMBL/GenBank/DDBJ whole genome shotgun (WGS) entry which is preliminary data.</text>
</comment>
<evidence type="ECO:0000259" key="8">
    <source>
        <dbReference type="PROSITE" id="PS50059"/>
    </source>
</evidence>
<dbReference type="InterPro" id="IPR046357">
    <property type="entry name" value="PPIase_dom_sf"/>
</dbReference>
<sequence length="207" mass="22533">MELKDLSQKISYIIGRDMAANFAKQGIEVEPEALLFGLKEAISGNPSKLDQNEVQQAMMQLQMQMQEKQQATAGASGEENRKEGEAFLEANKEKEGVHALPSGLQYQVLESGSGRTPTRNSNVTTHYHGTLINGTVFDSSYERGEPATFPVNGVIAGWTEALQLMKEGDKWRLFIPGNLAYGSRGAGGDIGPNATLIFDVELITVNN</sequence>
<keyword evidence="3" id="KW-0732">Signal</keyword>
<comment type="similarity">
    <text evidence="2 7">Belongs to the FKBP-type PPIase family.</text>
</comment>
<dbReference type="InterPro" id="IPR001179">
    <property type="entry name" value="PPIase_FKBP_dom"/>
</dbReference>
<dbReference type="RefSeq" id="WP_123128749.1">
    <property type="nucleotide sequence ID" value="NZ_RJJD01000021.1"/>
</dbReference>
<name>A0A3M9M9Z9_9BACT</name>
<dbReference type="InterPro" id="IPR000774">
    <property type="entry name" value="PPIase_FKBP_N"/>
</dbReference>
<evidence type="ECO:0000313" key="9">
    <source>
        <dbReference type="EMBL" id="RNI22390.1"/>
    </source>
</evidence>
<dbReference type="InterPro" id="IPR008104">
    <property type="entry name" value="INFPOTNTIATR"/>
</dbReference>
<evidence type="ECO:0000313" key="10">
    <source>
        <dbReference type="Proteomes" id="UP000272117"/>
    </source>
</evidence>
<dbReference type="GO" id="GO:0003755">
    <property type="term" value="F:peptidyl-prolyl cis-trans isomerase activity"/>
    <property type="evidence" value="ECO:0007669"/>
    <property type="project" value="UniProtKB-UniRule"/>
</dbReference>
<keyword evidence="10" id="KW-1185">Reference proteome</keyword>
<dbReference type="FunFam" id="3.10.50.40:FF:000045">
    <property type="entry name" value="Peptidyl-prolyl cis-trans isomerase"/>
    <property type="match status" value="1"/>
</dbReference>
<proteinExistence type="inferred from homology"/>
<gene>
    <name evidence="9" type="ORF">EFB08_19970</name>
</gene>
<protein>
    <recommendedName>
        <fullName evidence="7">Peptidyl-prolyl cis-trans isomerase</fullName>
        <ecNumber evidence="7">5.2.1.8</ecNumber>
    </recommendedName>
</protein>
<organism evidence="9 10">
    <name type="scientific">Rufibacter latericius</name>
    <dbReference type="NCBI Taxonomy" id="2487040"/>
    <lineage>
        <taxon>Bacteria</taxon>
        <taxon>Pseudomonadati</taxon>
        <taxon>Bacteroidota</taxon>
        <taxon>Cytophagia</taxon>
        <taxon>Cytophagales</taxon>
        <taxon>Hymenobacteraceae</taxon>
        <taxon>Rufibacter</taxon>
    </lineage>
</organism>
<evidence type="ECO:0000256" key="5">
    <source>
        <dbReference type="ARBA" id="ARBA00023235"/>
    </source>
</evidence>
<dbReference type="PANTHER" id="PTHR43811">
    <property type="entry name" value="FKBP-TYPE PEPTIDYL-PROLYL CIS-TRANS ISOMERASE FKPA"/>
    <property type="match status" value="1"/>
</dbReference>
<dbReference type="AlphaFoldDB" id="A0A3M9M9Z9"/>
<keyword evidence="4 6" id="KW-0697">Rotamase</keyword>
<evidence type="ECO:0000256" key="4">
    <source>
        <dbReference type="ARBA" id="ARBA00023110"/>
    </source>
</evidence>
<dbReference type="Pfam" id="PF01346">
    <property type="entry name" value="FKBP_N"/>
    <property type="match status" value="1"/>
</dbReference>
<dbReference type="PROSITE" id="PS50059">
    <property type="entry name" value="FKBP_PPIASE"/>
    <property type="match status" value="1"/>
</dbReference>
<dbReference type="EC" id="5.2.1.8" evidence="7"/>
<reference evidence="9 10" key="1">
    <citation type="submission" date="2018-11" db="EMBL/GenBank/DDBJ databases">
        <title>Rufibacter latericius sp. nov., isolated from water in Baiyang Lake.</title>
        <authorList>
            <person name="Yang Y."/>
        </authorList>
    </citation>
    <scope>NUCLEOTIDE SEQUENCE [LARGE SCALE GENOMIC DNA]</scope>
    <source>
        <strain evidence="9 10">R-22-1c-1</strain>
    </source>
</reference>
<dbReference type="Gene3D" id="3.10.50.40">
    <property type="match status" value="1"/>
</dbReference>